<dbReference type="CDD" id="cd22150">
    <property type="entry name" value="F-box_CeFBXA-like"/>
    <property type="match status" value="1"/>
</dbReference>
<dbReference type="KEGG" id="crq:GCK72_022829"/>
<dbReference type="InterPro" id="IPR041426">
    <property type="entry name" value="Mos1_HTH"/>
</dbReference>
<dbReference type="AlphaFoldDB" id="A0A6A5FV47"/>
<dbReference type="InterPro" id="IPR001810">
    <property type="entry name" value="F-box_dom"/>
</dbReference>
<dbReference type="PANTHER" id="PTHR23015:SF4">
    <property type="entry name" value="DUF38 DOMAIN-CONTAINING PROTEIN-RELATED"/>
    <property type="match status" value="1"/>
</dbReference>
<organism evidence="2 3">
    <name type="scientific">Caenorhabditis remanei</name>
    <name type="common">Caenorhabditis vulgaris</name>
    <dbReference type="NCBI Taxonomy" id="31234"/>
    <lineage>
        <taxon>Eukaryota</taxon>
        <taxon>Metazoa</taxon>
        <taxon>Ecdysozoa</taxon>
        <taxon>Nematoda</taxon>
        <taxon>Chromadorea</taxon>
        <taxon>Rhabditida</taxon>
        <taxon>Rhabditina</taxon>
        <taxon>Rhabditomorpha</taxon>
        <taxon>Rhabditoidea</taxon>
        <taxon>Rhabditidae</taxon>
        <taxon>Peloderinae</taxon>
        <taxon>Caenorhabditis</taxon>
    </lineage>
</organism>
<evidence type="ECO:0000313" key="2">
    <source>
        <dbReference type="EMBL" id="KAF1746375.1"/>
    </source>
</evidence>
<dbReference type="Proteomes" id="UP000483820">
    <property type="component" value="Chromosome X"/>
</dbReference>
<sequence>MHKIPHESLKTNTNYLKSCILYEVLSGKPIFDCYRLFCERNGDDAMGYVDFEYWFYRFYYGDVDFTHERRTEANQKVLSGLPAELLVKVTGYVNPEDRGNLRLTSKIFKAIVDMIGVTFKQIIVEWTENFFRLQINEKCFDYLIYFGHFIRNGNPADGQEAAFGRFAQVLNHRKLLINRLALKLPFDVFPEKREQLLKCLPHSLGVKSAIIQASADETLTIVFHMKPGVLNGILVTGCPRELAPIFESEHWKQAEETNVVSAQNTSEYFPMFYNFPCFHIRVNSMVLNDLHHLIANVARNPSFQFCMVKAGNVSSWFVEPFPLEERRANDGSVTHRYQIPDSSHYLEIHSGNDSVYTIRRH</sequence>
<gene>
    <name evidence="2" type="ORF">GCK72_022829</name>
</gene>
<proteinExistence type="predicted"/>
<reference evidence="2 3" key="1">
    <citation type="submission" date="2019-12" db="EMBL/GenBank/DDBJ databases">
        <title>Chromosome-level assembly of the Caenorhabditis remanei genome.</title>
        <authorList>
            <person name="Teterina A.A."/>
            <person name="Willis J.H."/>
            <person name="Phillips P.C."/>
        </authorList>
    </citation>
    <scope>NUCLEOTIDE SEQUENCE [LARGE SCALE GENOMIC DNA]</scope>
    <source>
        <strain evidence="2 3">PX506</strain>
        <tissue evidence="2">Whole organism</tissue>
    </source>
</reference>
<dbReference type="InterPro" id="IPR040161">
    <property type="entry name" value="FB224"/>
</dbReference>
<dbReference type="PROSITE" id="PS50181">
    <property type="entry name" value="FBOX"/>
    <property type="match status" value="1"/>
</dbReference>
<accession>A0A6A5FV47</accession>
<dbReference type="EMBL" id="WUAV01000006">
    <property type="protein sequence ID" value="KAF1746375.1"/>
    <property type="molecule type" value="Genomic_DNA"/>
</dbReference>
<dbReference type="CTD" id="9798371"/>
<evidence type="ECO:0000259" key="1">
    <source>
        <dbReference type="PROSITE" id="PS50181"/>
    </source>
</evidence>
<dbReference type="PANTHER" id="PTHR23015">
    <property type="entry name" value="UNCHARACTERIZED C.ELEGANS PROTEIN"/>
    <property type="match status" value="1"/>
</dbReference>
<feature type="domain" description="F-box" evidence="1">
    <location>
        <begin position="75"/>
        <end position="122"/>
    </location>
</feature>
<dbReference type="GeneID" id="9798371"/>
<dbReference type="Pfam" id="PF01827">
    <property type="entry name" value="FTH"/>
    <property type="match status" value="1"/>
</dbReference>
<dbReference type="Pfam" id="PF00646">
    <property type="entry name" value="F-box"/>
    <property type="match status" value="1"/>
</dbReference>
<dbReference type="GO" id="GO:0045087">
    <property type="term" value="P:innate immune response"/>
    <property type="evidence" value="ECO:0007669"/>
    <property type="project" value="TreeGrafter"/>
</dbReference>
<evidence type="ECO:0000313" key="3">
    <source>
        <dbReference type="Proteomes" id="UP000483820"/>
    </source>
</evidence>
<dbReference type="Pfam" id="PF17906">
    <property type="entry name" value="HTH_48"/>
    <property type="match status" value="1"/>
</dbReference>
<comment type="caution">
    <text evidence="2">The sequence shown here is derived from an EMBL/GenBank/DDBJ whole genome shotgun (WGS) entry which is preliminary data.</text>
</comment>
<protein>
    <recommendedName>
        <fullName evidence="1">F-box domain-containing protein</fullName>
    </recommendedName>
</protein>
<dbReference type="RefSeq" id="XP_003102926.2">
    <property type="nucleotide sequence ID" value="XM_003102878.2"/>
</dbReference>
<name>A0A6A5FV47_CAERE</name>
<dbReference type="SMART" id="SM00256">
    <property type="entry name" value="FBOX"/>
    <property type="match status" value="1"/>
</dbReference>
<dbReference type="InterPro" id="IPR002900">
    <property type="entry name" value="DUF38/FTH_CAE_spp"/>
</dbReference>